<organism evidence="3 4">
    <name type="scientific">Cladonia borealis</name>
    <dbReference type="NCBI Taxonomy" id="184061"/>
    <lineage>
        <taxon>Eukaryota</taxon>
        <taxon>Fungi</taxon>
        <taxon>Dikarya</taxon>
        <taxon>Ascomycota</taxon>
        <taxon>Pezizomycotina</taxon>
        <taxon>Lecanoromycetes</taxon>
        <taxon>OSLEUM clade</taxon>
        <taxon>Lecanoromycetidae</taxon>
        <taxon>Lecanorales</taxon>
        <taxon>Lecanorineae</taxon>
        <taxon>Cladoniaceae</taxon>
        <taxon>Cladonia</taxon>
    </lineage>
</organism>
<feature type="compositionally biased region" description="Basic residues" evidence="1">
    <location>
        <begin position="1"/>
        <end position="10"/>
    </location>
</feature>
<feature type="region of interest" description="Disordered" evidence="1">
    <location>
        <begin position="1"/>
        <end position="29"/>
    </location>
</feature>
<name>A0AA39V1T7_9LECA</name>
<comment type="caution">
    <text evidence="3">The sequence shown here is derived from an EMBL/GenBank/DDBJ whole genome shotgun (WGS) entry which is preliminary data.</text>
</comment>
<dbReference type="Proteomes" id="UP001166286">
    <property type="component" value="Unassembled WGS sequence"/>
</dbReference>
<evidence type="ECO:0000313" key="4">
    <source>
        <dbReference type="Proteomes" id="UP001166286"/>
    </source>
</evidence>
<gene>
    <name evidence="3" type="ORF">JMJ35_009668</name>
</gene>
<evidence type="ECO:0000256" key="1">
    <source>
        <dbReference type="SAM" id="MobiDB-lite"/>
    </source>
</evidence>
<reference evidence="3" key="1">
    <citation type="submission" date="2023-03" db="EMBL/GenBank/DDBJ databases">
        <title>Complete genome of Cladonia borealis.</title>
        <authorList>
            <person name="Park H."/>
        </authorList>
    </citation>
    <scope>NUCLEOTIDE SEQUENCE</scope>
    <source>
        <strain evidence="3">ANT050790</strain>
    </source>
</reference>
<dbReference type="AlphaFoldDB" id="A0AA39V1T7"/>
<accession>A0AA39V1T7</accession>
<dbReference type="PANTHER" id="PTHR33112:SF12">
    <property type="entry name" value="HETEROKARYON INCOMPATIBILITY DOMAIN-CONTAINING PROTEIN"/>
    <property type="match status" value="1"/>
</dbReference>
<dbReference type="PANTHER" id="PTHR33112">
    <property type="entry name" value="DOMAIN PROTEIN, PUTATIVE-RELATED"/>
    <property type="match status" value="1"/>
</dbReference>
<dbReference type="EMBL" id="JAFEKC020000022">
    <property type="protein sequence ID" value="KAK0507779.1"/>
    <property type="molecule type" value="Genomic_DNA"/>
</dbReference>
<evidence type="ECO:0000313" key="3">
    <source>
        <dbReference type="EMBL" id="KAK0507779.1"/>
    </source>
</evidence>
<proteinExistence type="predicted"/>
<protein>
    <recommendedName>
        <fullName evidence="2">Heterokaryon incompatibility domain-containing protein</fullName>
    </recommendedName>
</protein>
<dbReference type="InterPro" id="IPR010730">
    <property type="entry name" value="HET"/>
</dbReference>
<sequence>MDTPTQRKRQLQVDEKQRKKQATRGQSVAVEVRIPPLPSIDSFLSHYDADPRLQKLKQRKISLPSDTSSDRDAAPSAIPQCQLCQRVARALHPDSGYRVPKYYGYMGLRCVKLGSWEELLRNQDCPTCLRVAEHLSVNFQGHKNPRLEEYEYRLGDYSSTNLELFLEWGSNGTLEHSISIRPLARGTSEAVGVLINQWIDVERVLQWIKSCDTMHGECHWNISASSASFSNQNTYLISVSRQCLVRANGGENYVALSYVWGASFSQFRTTKANLTFLQSDGSLCEKGTRDHLPGTIQRAMHLTSLLDVDFLWVDCLCIVQDDPIHAASQINSMASIYSNSYLTLCAADGIDAESGLLGIPQCSAPRNVHQDVLVFADGPTSSKWVIGMPRKVSVYDERGWTFQEQLLSRRILSFTGNGLEWRCAEAFAEEQNLEVTRFANTIVDSNIVRADTLWPCLKKWDRLLSLYLKRRLTYEEDILRAFSGILESLSSSMLGGFFFGLPQQFFDAALLWIPEKNLTRCEDMRSGIVKTPLPSWSWAGWKGARRSQIDPFGLCHERSGHVSGYIPCQRLVDIYPCVTWFKIDMDTLEKVKIPNDYARFRNDGLLGTITLPLGWSSSHDEKHGHYYYMYDNAPRINTFWYPIPTLRGIQPASDRQWGPILYFKTWRGYLEMGSPLPQYDEYDEALPIYSLNTSEGTWAGIIYVHHSPESASEQNQQCELVLISGGWFLEKHFGHSFQVPESFYFEKRPHSGEFYHFYHVLWIEWQGNIAYRKGLGRLVQKVWDDLPKDEVEIFLG</sequence>
<evidence type="ECO:0000259" key="2">
    <source>
        <dbReference type="Pfam" id="PF06985"/>
    </source>
</evidence>
<keyword evidence="4" id="KW-1185">Reference proteome</keyword>
<dbReference type="Pfam" id="PF06985">
    <property type="entry name" value="HET"/>
    <property type="match status" value="1"/>
</dbReference>
<feature type="domain" description="Heterokaryon incompatibility" evidence="2">
    <location>
        <begin position="253"/>
        <end position="404"/>
    </location>
</feature>